<keyword evidence="4 11" id="KW-0813">Transport</keyword>
<dbReference type="RefSeq" id="WP_344173879.1">
    <property type="nucleotide sequence ID" value="NZ_BAAARY010000019.1"/>
</dbReference>
<gene>
    <name evidence="15" type="ORF">GCM10010201_31820</name>
</gene>
<dbReference type="SUPFAM" id="SSF52540">
    <property type="entry name" value="P-loop containing nucleoside triphosphate hydrolases"/>
    <property type="match status" value="1"/>
</dbReference>
<feature type="transmembrane region" description="Helical" evidence="11">
    <location>
        <begin position="76"/>
        <end position="98"/>
    </location>
</feature>
<comment type="similarity">
    <text evidence="3">Belongs to the ABC transporter superfamily.</text>
</comment>
<keyword evidence="5" id="KW-1003">Cell membrane</keyword>
<dbReference type="NCBIfam" id="TIGR01727">
    <property type="entry name" value="oligo_HPY"/>
    <property type="match status" value="1"/>
</dbReference>
<evidence type="ECO:0000256" key="12">
    <source>
        <dbReference type="SAM" id="SignalP"/>
    </source>
</evidence>
<dbReference type="SMART" id="SM00382">
    <property type="entry name" value="AAA"/>
    <property type="match status" value="1"/>
</dbReference>
<dbReference type="InterPro" id="IPR003439">
    <property type="entry name" value="ABC_transporter-like_ATP-bd"/>
</dbReference>
<evidence type="ECO:0000256" key="5">
    <source>
        <dbReference type="ARBA" id="ARBA00022475"/>
    </source>
</evidence>
<reference evidence="15 16" key="1">
    <citation type="journal article" date="2019" name="Int. J. Syst. Evol. Microbiol.">
        <title>The Global Catalogue of Microorganisms (GCM) 10K type strain sequencing project: providing services to taxonomists for standard genome sequencing and annotation.</title>
        <authorList>
            <consortium name="The Broad Institute Genomics Platform"/>
            <consortium name="The Broad Institute Genome Sequencing Center for Infectious Disease"/>
            <person name="Wu L."/>
            <person name="Ma J."/>
        </authorList>
    </citation>
    <scope>NUCLEOTIDE SEQUENCE [LARGE SCALE GENOMIC DNA]</scope>
    <source>
        <strain evidence="15 16">JCM 3367</strain>
    </source>
</reference>
<dbReference type="SUPFAM" id="SSF161098">
    <property type="entry name" value="MetI-like"/>
    <property type="match status" value="1"/>
</dbReference>
<keyword evidence="10 11" id="KW-0472">Membrane</keyword>
<dbReference type="EMBL" id="BAAARY010000019">
    <property type="protein sequence ID" value="GAA2530082.1"/>
    <property type="molecule type" value="Genomic_DNA"/>
</dbReference>
<organism evidence="15 16">
    <name type="scientific">Pilimelia columellifera subsp. columellifera</name>
    <dbReference type="NCBI Taxonomy" id="706583"/>
    <lineage>
        <taxon>Bacteria</taxon>
        <taxon>Bacillati</taxon>
        <taxon>Actinomycetota</taxon>
        <taxon>Actinomycetes</taxon>
        <taxon>Micromonosporales</taxon>
        <taxon>Micromonosporaceae</taxon>
        <taxon>Pilimelia</taxon>
    </lineage>
</organism>
<feature type="transmembrane region" description="Helical" evidence="11">
    <location>
        <begin position="187"/>
        <end position="216"/>
    </location>
</feature>
<evidence type="ECO:0000256" key="10">
    <source>
        <dbReference type="ARBA" id="ARBA00023136"/>
    </source>
</evidence>
<dbReference type="InterPro" id="IPR050388">
    <property type="entry name" value="ABC_Ni/Peptide_Import"/>
</dbReference>
<dbReference type="Pfam" id="PF00528">
    <property type="entry name" value="BPD_transp_1"/>
    <property type="match status" value="1"/>
</dbReference>
<evidence type="ECO:0000256" key="3">
    <source>
        <dbReference type="ARBA" id="ARBA00005417"/>
    </source>
</evidence>
<accession>A0ABN3NQE7</accession>
<keyword evidence="9 11" id="KW-1133">Transmembrane helix</keyword>
<evidence type="ECO:0000259" key="14">
    <source>
        <dbReference type="PROSITE" id="PS50928"/>
    </source>
</evidence>
<name>A0ABN3NQE7_9ACTN</name>
<dbReference type="Gene3D" id="1.10.3720.10">
    <property type="entry name" value="MetI-like"/>
    <property type="match status" value="1"/>
</dbReference>
<dbReference type="InterPro" id="IPR035906">
    <property type="entry name" value="MetI-like_sf"/>
</dbReference>
<evidence type="ECO:0000313" key="16">
    <source>
        <dbReference type="Proteomes" id="UP001499978"/>
    </source>
</evidence>
<evidence type="ECO:0000256" key="11">
    <source>
        <dbReference type="RuleBase" id="RU363032"/>
    </source>
</evidence>
<dbReference type="Gene3D" id="3.40.50.300">
    <property type="entry name" value="P-loop containing nucleotide triphosphate hydrolases"/>
    <property type="match status" value="1"/>
</dbReference>
<dbReference type="PANTHER" id="PTHR43297">
    <property type="entry name" value="OLIGOPEPTIDE TRANSPORT ATP-BINDING PROTEIN APPD"/>
    <property type="match status" value="1"/>
</dbReference>
<evidence type="ECO:0000256" key="2">
    <source>
        <dbReference type="ARBA" id="ARBA00004202"/>
    </source>
</evidence>
<dbReference type="InterPro" id="IPR000515">
    <property type="entry name" value="MetI-like"/>
</dbReference>
<dbReference type="PANTHER" id="PTHR43297:SF2">
    <property type="entry name" value="DIPEPTIDE TRANSPORT ATP-BINDING PROTEIN DPPD"/>
    <property type="match status" value="1"/>
</dbReference>
<dbReference type="PROSITE" id="PS50893">
    <property type="entry name" value="ABC_TRANSPORTER_2"/>
    <property type="match status" value="1"/>
</dbReference>
<keyword evidence="8" id="KW-0067">ATP-binding</keyword>
<feature type="signal peptide" evidence="12">
    <location>
        <begin position="1"/>
        <end position="31"/>
    </location>
</feature>
<dbReference type="Pfam" id="PF00005">
    <property type="entry name" value="ABC_tran"/>
    <property type="match status" value="1"/>
</dbReference>
<evidence type="ECO:0000256" key="8">
    <source>
        <dbReference type="ARBA" id="ARBA00022840"/>
    </source>
</evidence>
<evidence type="ECO:0000259" key="13">
    <source>
        <dbReference type="PROSITE" id="PS50893"/>
    </source>
</evidence>
<keyword evidence="12" id="KW-0732">Signal</keyword>
<evidence type="ECO:0000256" key="9">
    <source>
        <dbReference type="ARBA" id="ARBA00022989"/>
    </source>
</evidence>
<keyword evidence="6 11" id="KW-0812">Transmembrane</keyword>
<feature type="transmembrane region" description="Helical" evidence="11">
    <location>
        <begin position="236"/>
        <end position="258"/>
    </location>
</feature>
<dbReference type="Pfam" id="PF08352">
    <property type="entry name" value="oligo_HPY"/>
    <property type="match status" value="1"/>
</dbReference>
<dbReference type="InterPro" id="IPR027417">
    <property type="entry name" value="P-loop_NTPase"/>
</dbReference>
<comment type="similarity">
    <text evidence="11">Belongs to the binding-protein-dependent transport system permease family.</text>
</comment>
<protein>
    <submittedName>
        <fullName evidence="15">Dipeptide/oligopeptide/nickel ABC transporter permease/ATP-binding protein</fullName>
    </submittedName>
</protein>
<evidence type="ECO:0000313" key="15">
    <source>
        <dbReference type="EMBL" id="GAA2530082.1"/>
    </source>
</evidence>
<keyword evidence="16" id="KW-1185">Reference proteome</keyword>
<comment type="caution">
    <text evidence="15">The sequence shown here is derived from an EMBL/GenBank/DDBJ whole genome shotgun (WGS) entry which is preliminary data.</text>
</comment>
<keyword evidence="7" id="KW-0547">Nucleotide-binding</keyword>
<evidence type="ECO:0000256" key="6">
    <source>
        <dbReference type="ARBA" id="ARBA00022692"/>
    </source>
</evidence>
<evidence type="ECO:0000256" key="4">
    <source>
        <dbReference type="ARBA" id="ARBA00022448"/>
    </source>
</evidence>
<sequence length="595" mass="61661">MTGLLRHRGGRAGTALALALVAFAVFGPALATADPDLPDYANQLAAPGAAHWLGTDDAGRDLLARTIAGARTSLQAVLVVFALTTTLGLLVGGAAGYLGGIVDAVISRVIDVMLGLPSQIIALAIVGALGVGADNLILAIVAAGWAYPARIARSATLGSHTRLDVIAARMAGIGPARVLRTHILPGALATVVVAATATVGETVLVLAGLSFLGLGAQPPTAELGQMLADSQGSLVSSPWLLIGPTVIIALTVTAAMLLSDALRDVLDPQPTEVRARTAPPVAVRAPATVTDAVALRVTDLAVTYSDGARAVRGVSLTLRSGQCLAVVGESGCGKTTLARAVLRLLPPAATITGHVQVDDQDILNLDAPAMRRARGRAIGYVAQDPYAACDPLHPVRHHVTEAWLAHRRRPDRSTVTGRVADLGVQHARERLAERPHRWSGGMLQRATIAAATVHQPALTVADEPTSALDADLSDDVLITLRQASQAVLLISHDLRLVARHSDHIAVMYAGRIVETGTTGDILDNPRHPYTRALLAATPPVEGPPARSLPGAPPSLAHHIDPGCAFAPRCVEARSICHDREPVLVGGVACFNGDQR</sequence>
<dbReference type="PROSITE" id="PS50928">
    <property type="entry name" value="ABC_TM1"/>
    <property type="match status" value="1"/>
</dbReference>
<dbReference type="InterPro" id="IPR013563">
    <property type="entry name" value="Oligopep_ABC_C"/>
</dbReference>
<dbReference type="CDD" id="cd06261">
    <property type="entry name" value="TM_PBP2"/>
    <property type="match status" value="1"/>
</dbReference>
<feature type="domain" description="ABC transmembrane type-1" evidence="14">
    <location>
        <begin position="70"/>
        <end position="259"/>
    </location>
</feature>
<proteinExistence type="inferred from homology"/>
<dbReference type="Proteomes" id="UP001499978">
    <property type="component" value="Unassembled WGS sequence"/>
</dbReference>
<dbReference type="CDD" id="cd03257">
    <property type="entry name" value="ABC_NikE_OppD_transporters"/>
    <property type="match status" value="1"/>
</dbReference>
<feature type="domain" description="ABC transporter" evidence="13">
    <location>
        <begin position="295"/>
        <end position="534"/>
    </location>
</feature>
<feature type="chain" id="PRO_5046451543" evidence="12">
    <location>
        <begin position="32"/>
        <end position="595"/>
    </location>
</feature>
<comment type="subcellular location">
    <subcellularLocation>
        <location evidence="11">Cell membrane</location>
        <topology evidence="11">Multi-pass membrane protein</topology>
    </subcellularLocation>
    <subcellularLocation>
        <location evidence="2">Cell membrane</location>
        <topology evidence="2">Peripheral membrane protein</topology>
    </subcellularLocation>
    <subcellularLocation>
        <location evidence="1">Membrane</location>
        <topology evidence="1">Multi-pass membrane protein</topology>
    </subcellularLocation>
</comment>
<evidence type="ECO:0000256" key="7">
    <source>
        <dbReference type="ARBA" id="ARBA00022741"/>
    </source>
</evidence>
<dbReference type="InterPro" id="IPR003593">
    <property type="entry name" value="AAA+_ATPase"/>
</dbReference>
<evidence type="ECO:0000256" key="1">
    <source>
        <dbReference type="ARBA" id="ARBA00004141"/>
    </source>
</evidence>